<keyword evidence="4" id="KW-0949">S-adenosyl-L-methionine</keyword>
<name>A0A0F9PID0_9ZZZZ</name>
<dbReference type="AlphaFoldDB" id="A0A0F9PID0"/>
<keyword evidence="8" id="KW-0411">Iron-sulfur</keyword>
<evidence type="ECO:0000256" key="2">
    <source>
        <dbReference type="ARBA" id="ARBA00009777"/>
    </source>
</evidence>
<dbReference type="NCBIfam" id="TIGR02495">
    <property type="entry name" value="NrdG2"/>
    <property type="match status" value="1"/>
</dbReference>
<dbReference type="InterPro" id="IPR012840">
    <property type="entry name" value="NrdG2"/>
</dbReference>
<evidence type="ECO:0000313" key="10">
    <source>
        <dbReference type="EMBL" id="KKN31585.1"/>
    </source>
</evidence>
<dbReference type="SUPFAM" id="SSF102114">
    <property type="entry name" value="Radical SAM enzymes"/>
    <property type="match status" value="1"/>
</dbReference>
<evidence type="ECO:0000256" key="6">
    <source>
        <dbReference type="ARBA" id="ARBA00023002"/>
    </source>
</evidence>
<comment type="cofactor">
    <cofactor evidence="1">
        <name>[4Fe-4S] cluster</name>
        <dbReference type="ChEBI" id="CHEBI:49883"/>
    </cofactor>
</comment>
<dbReference type="PROSITE" id="PS51918">
    <property type="entry name" value="RADICAL_SAM"/>
    <property type="match status" value="1"/>
</dbReference>
<dbReference type="InterPro" id="IPR013785">
    <property type="entry name" value="Aldolase_TIM"/>
</dbReference>
<dbReference type="SFLD" id="SFLDG01094">
    <property type="entry name" value="Uncharacterised_Radical_SAM_Su"/>
    <property type="match status" value="1"/>
</dbReference>
<dbReference type="PANTHER" id="PTHR11228">
    <property type="entry name" value="RADICAL SAM DOMAIN PROTEIN"/>
    <property type="match status" value="1"/>
</dbReference>
<dbReference type="Gene3D" id="3.20.20.70">
    <property type="entry name" value="Aldolase class I"/>
    <property type="match status" value="1"/>
</dbReference>
<accession>A0A0F9PID0</accession>
<dbReference type="PROSITE" id="PS01087">
    <property type="entry name" value="RADICAL_ACTIVATING"/>
    <property type="match status" value="1"/>
</dbReference>
<keyword evidence="7" id="KW-0408">Iron</keyword>
<dbReference type="EMBL" id="LAZR01002317">
    <property type="protein sequence ID" value="KKN31585.1"/>
    <property type="molecule type" value="Genomic_DNA"/>
</dbReference>
<dbReference type="InterPro" id="IPR001989">
    <property type="entry name" value="Radical_activat_CS"/>
</dbReference>
<dbReference type="GO" id="GO:0016491">
    <property type="term" value="F:oxidoreductase activity"/>
    <property type="evidence" value="ECO:0007669"/>
    <property type="project" value="UniProtKB-KW"/>
</dbReference>
<gene>
    <name evidence="10" type="ORF">LCGC14_0822440</name>
</gene>
<dbReference type="SFLD" id="SFLDS00029">
    <property type="entry name" value="Radical_SAM"/>
    <property type="match status" value="1"/>
</dbReference>
<keyword evidence="3" id="KW-0004">4Fe-4S</keyword>
<dbReference type="GO" id="GO:0046872">
    <property type="term" value="F:metal ion binding"/>
    <property type="evidence" value="ECO:0007669"/>
    <property type="project" value="UniProtKB-KW"/>
</dbReference>
<dbReference type="CDD" id="cd01335">
    <property type="entry name" value="Radical_SAM"/>
    <property type="match status" value="1"/>
</dbReference>
<evidence type="ECO:0000256" key="7">
    <source>
        <dbReference type="ARBA" id="ARBA00023004"/>
    </source>
</evidence>
<proteinExistence type="inferred from homology"/>
<evidence type="ECO:0000256" key="5">
    <source>
        <dbReference type="ARBA" id="ARBA00022723"/>
    </source>
</evidence>
<dbReference type="InterPro" id="IPR058240">
    <property type="entry name" value="rSAM_sf"/>
</dbReference>
<keyword evidence="6" id="KW-0560">Oxidoreductase</keyword>
<evidence type="ECO:0000256" key="3">
    <source>
        <dbReference type="ARBA" id="ARBA00022485"/>
    </source>
</evidence>
<feature type="domain" description="Radical SAM core" evidence="9">
    <location>
        <begin position="16"/>
        <end position="235"/>
    </location>
</feature>
<comment type="caution">
    <text evidence="10">The sequence shown here is derived from an EMBL/GenBank/DDBJ whole genome shotgun (WGS) entry which is preliminary data.</text>
</comment>
<evidence type="ECO:0000256" key="8">
    <source>
        <dbReference type="ARBA" id="ARBA00023014"/>
    </source>
</evidence>
<dbReference type="SFLD" id="SFLDG01067">
    <property type="entry name" value="SPASM/twitch_domain_containing"/>
    <property type="match status" value="1"/>
</dbReference>
<dbReference type="InterPro" id="IPR007197">
    <property type="entry name" value="rSAM"/>
</dbReference>
<evidence type="ECO:0000256" key="4">
    <source>
        <dbReference type="ARBA" id="ARBA00022691"/>
    </source>
</evidence>
<reference evidence="10" key="1">
    <citation type="journal article" date="2015" name="Nature">
        <title>Complex archaea that bridge the gap between prokaryotes and eukaryotes.</title>
        <authorList>
            <person name="Spang A."/>
            <person name="Saw J.H."/>
            <person name="Jorgensen S.L."/>
            <person name="Zaremba-Niedzwiedzka K."/>
            <person name="Martijn J."/>
            <person name="Lind A.E."/>
            <person name="van Eijk R."/>
            <person name="Schleper C."/>
            <person name="Guy L."/>
            <person name="Ettema T.J."/>
        </authorList>
    </citation>
    <scope>NUCLEOTIDE SEQUENCE</scope>
</reference>
<protein>
    <recommendedName>
        <fullName evidence="9">Radical SAM core domain-containing protein</fullName>
    </recommendedName>
</protein>
<dbReference type="Pfam" id="PF04055">
    <property type="entry name" value="Radical_SAM"/>
    <property type="match status" value="1"/>
</dbReference>
<evidence type="ECO:0000256" key="1">
    <source>
        <dbReference type="ARBA" id="ARBA00001966"/>
    </source>
</evidence>
<evidence type="ECO:0000259" key="9">
    <source>
        <dbReference type="PROSITE" id="PS51918"/>
    </source>
</evidence>
<sequence length="254" mass="29035">MSDIKLGGIIDISTKEIPGKASMVLFTVGCNFNCDYCHNKYLLQLDIGKHYQIEELVRKIESNSLVSGVSITGGEPTLQNDLLEFVKKMAKLGKYISIDTNGSNPAVIESISPYINRIALDLKGPFEPEKLEKITGVKVDISKIRKTIDFLKTQKNIDFEIRTTYLQSLLSSIDIENIINSLRNLEFKGNFVLQQYQFLEGVGEEFKKIFSKPEHDTLINILRPYRDIELELPFRIFLRDEIVGYCNINEIFID</sequence>
<dbReference type="InterPro" id="IPR050377">
    <property type="entry name" value="Radical_SAM_PqqE_MftC-like"/>
</dbReference>
<organism evidence="10">
    <name type="scientific">marine sediment metagenome</name>
    <dbReference type="NCBI Taxonomy" id="412755"/>
    <lineage>
        <taxon>unclassified sequences</taxon>
        <taxon>metagenomes</taxon>
        <taxon>ecological metagenomes</taxon>
    </lineage>
</organism>
<dbReference type="GO" id="GO:0051539">
    <property type="term" value="F:4 iron, 4 sulfur cluster binding"/>
    <property type="evidence" value="ECO:0007669"/>
    <property type="project" value="UniProtKB-KW"/>
</dbReference>
<keyword evidence="5" id="KW-0479">Metal-binding</keyword>
<comment type="similarity">
    <text evidence="2">Belongs to the organic radical-activating enzymes family.</text>
</comment>
<dbReference type="PANTHER" id="PTHR11228:SF27">
    <property type="entry name" value="GLYCYL-RADICAL ENZYME ACTIVATING ENZYME MJ1227-RELATED"/>
    <property type="match status" value="1"/>
</dbReference>